<dbReference type="Pfam" id="PF00733">
    <property type="entry name" value="Asn_synthase"/>
    <property type="match status" value="1"/>
</dbReference>
<dbReference type="InterPro" id="IPR036526">
    <property type="entry name" value="C-N_Hydrolase_sf"/>
</dbReference>
<evidence type="ECO:0000256" key="1">
    <source>
        <dbReference type="ARBA" id="ARBA00005188"/>
    </source>
</evidence>
<evidence type="ECO:0000256" key="2">
    <source>
        <dbReference type="ARBA" id="ARBA00007145"/>
    </source>
</evidence>
<dbReference type="InterPro" id="IPR014445">
    <property type="entry name" value="Gln-dep_NAD_synthase"/>
</dbReference>
<evidence type="ECO:0000256" key="7">
    <source>
        <dbReference type="ARBA" id="ARBA00022840"/>
    </source>
</evidence>
<evidence type="ECO:0000256" key="10">
    <source>
        <dbReference type="PIRNR" id="PIRNR006630"/>
    </source>
</evidence>
<dbReference type="CDD" id="cd00553">
    <property type="entry name" value="NAD_synthase"/>
    <property type="match status" value="1"/>
</dbReference>
<evidence type="ECO:0000259" key="11">
    <source>
        <dbReference type="PROSITE" id="PS50263"/>
    </source>
</evidence>
<evidence type="ECO:0000256" key="5">
    <source>
        <dbReference type="ARBA" id="ARBA00022598"/>
    </source>
</evidence>
<comment type="pathway">
    <text evidence="1 10">Cofactor biosynthesis; NAD(+) biosynthesis; NAD(+) from deamido-NAD(+) (L-Gln route): step 1/1.</text>
</comment>
<keyword evidence="6 10" id="KW-0547">Nucleotide-binding</keyword>
<evidence type="ECO:0000256" key="4">
    <source>
        <dbReference type="ARBA" id="ARBA00017309"/>
    </source>
</evidence>
<dbReference type="GO" id="GO:0003952">
    <property type="term" value="F:NAD+ synthase (glutamine-hydrolyzing) activity"/>
    <property type="evidence" value="ECO:0007669"/>
    <property type="project" value="UniProtKB-UniRule"/>
</dbReference>
<keyword evidence="5 10" id="KW-0436">Ligase</keyword>
<keyword evidence="8 10" id="KW-0520">NAD</keyword>
<keyword evidence="7 10" id="KW-0067">ATP-binding</keyword>
<proteinExistence type="inferred from homology"/>
<dbReference type="PIRSF" id="PIRSF006630">
    <property type="entry name" value="NADS_GAT"/>
    <property type="match status" value="1"/>
</dbReference>
<dbReference type="Gene3D" id="3.60.110.10">
    <property type="entry name" value="Carbon-nitrogen hydrolase"/>
    <property type="match status" value="1"/>
</dbReference>
<keyword evidence="13" id="KW-1185">Reference proteome</keyword>
<dbReference type="EMBL" id="CASHTH010000353">
    <property type="protein sequence ID" value="CAI7998810.1"/>
    <property type="molecule type" value="Genomic_DNA"/>
</dbReference>
<evidence type="ECO:0000256" key="9">
    <source>
        <dbReference type="ARBA" id="ARBA00030681"/>
    </source>
</evidence>
<gene>
    <name evidence="12" type="ORF">GBAR_LOCUS2535</name>
</gene>
<dbReference type="AlphaFoldDB" id="A0AA35W4Z5"/>
<organism evidence="12 13">
    <name type="scientific">Geodia barretti</name>
    <name type="common">Barrett's horny sponge</name>
    <dbReference type="NCBI Taxonomy" id="519541"/>
    <lineage>
        <taxon>Eukaryota</taxon>
        <taxon>Metazoa</taxon>
        <taxon>Porifera</taxon>
        <taxon>Demospongiae</taxon>
        <taxon>Heteroscleromorpha</taxon>
        <taxon>Tetractinellida</taxon>
        <taxon>Astrophorina</taxon>
        <taxon>Geodiidae</taxon>
        <taxon>Geodia</taxon>
    </lineage>
</organism>
<evidence type="ECO:0000256" key="8">
    <source>
        <dbReference type="ARBA" id="ARBA00023027"/>
    </source>
</evidence>
<comment type="similarity">
    <text evidence="2 10">In the C-terminal section; belongs to the NAD synthetase family.</text>
</comment>
<comment type="catalytic activity">
    <reaction evidence="10">
        <text>deamido-NAD(+) + L-glutamine + ATP + H2O = L-glutamate + AMP + diphosphate + NAD(+) + H(+)</text>
        <dbReference type="Rhea" id="RHEA:24384"/>
        <dbReference type="ChEBI" id="CHEBI:15377"/>
        <dbReference type="ChEBI" id="CHEBI:15378"/>
        <dbReference type="ChEBI" id="CHEBI:29985"/>
        <dbReference type="ChEBI" id="CHEBI:30616"/>
        <dbReference type="ChEBI" id="CHEBI:33019"/>
        <dbReference type="ChEBI" id="CHEBI:57540"/>
        <dbReference type="ChEBI" id="CHEBI:58359"/>
        <dbReference type="ChEBI" id="CHEBI:58437"/>
        <dbReference type="ChEBI" id="CHEBI:456215"/>
        <dbReference type="EC" id="6.3.5.1"/>
    </reaction>
</comment>
<evidence type="ECO:0000313" key="13">
    <source>
        <dbReference type="Proteomes" id="UP001174909"/>
    </source>
</evidence>
<dbReference type="GO" id="GO:0004066">
    <property type="term" value="F:asparagine synthase (glutamine-hydrolyzing) activity"/>
    <property type="evidence" value="ECO:0007669"/>
    <property type="project" value="InterPro"/>
</dbReference>
<dbReference type="Gene3D" id="3.40.50.620">
    <property type="entry name" value="HUPs"/>
    <property type="match status" value="2"/>
</dbReference>
<evidence type="ECO:0000313" key="12">
    <source>
        <dbReference type="EMBL" id="CAI7998810.1"/>
    </source>
</evidence>
<dbReference type="Pfam" id="PF00795">
    <property type="entry name" value="CN_hydrolase"/>
    <property type="match status" value="1"/>
</dbReference>
<name>A0AA35W4Z5_GEOBA</name>
<protein>
    <recommendedName>
        <fullName evidence="4 10">Glutamine-dependent NAD(+) synthetase</fullName>
        <ecNumber evidence="3 10">6.3.5.1</ecNumber>
    </recommendedName>
    <alternativeName>
        <fullName evidence="9 10">NAD(+) synthase [glutamine-hydrolyzing]</fullName>
    </alternativeName>
</protein>
<dbReference type="InterPro" id="IPR003010">
    <property type="entry name" value="C-N_Hydrolase"/>
</dbReference>
<dbReference type="InterPro" id="IPR014729">
    <property type="entry name" value="Rossmann-like_a/b/a_fold"/>
</dbReference>
<accession>A0AA35W4Z5</accession>
<evidence type="ECO:0000256" key="3">
    <source>
        <dbReference type="ARBA" id="ARBA00012743"/>
    </source>
</evidence>
<reference evidence="12" key="1">
    <citation type="submission" date="2023-03" db="EMBL/GenBank/DDBJ databases">
        <authorList>
            <person name="Steffen K."/>
            <person name="Cardenas P."/>
        </authorList>
    </citation>
    <scope>NUCLEOTIDE SEQUENCE</scope>
</reference>
<dbReference type="GO" id="GO:0004359">
    <property type="term" value="F:glutaminase activity"/>
    <property type="evidence" value="ECO:0007669"/>
    <property type="project" value="InterPro"/>
</dbReference>
<dbReference type="NCBIfam" id="TIGR00552">
    <property type="entry name" value="nadE"/>
    <property type="match status" value="2"/>
</dbReference>
<dbReference type="GO" id="GO:0005737">
    <property type="term" value="C:cytoplasm"/>
    <property type="evidence" value="ECO:0007669"/>
    <property type="project" value="InterPro"/>
</dbReference>
<dbReference type="EC" id="6.3.5.1" evidence="3 10"/>
<comment type="caution">
    <text evidence="12">The sequence shown here is derived from an EMBL/GenBank/DDBJ whole genome shotgun (WGS) entry which is preliminary data.</text>
</comment>
<dbReference type="GO" id="GO:0009435">
    <property type="term" value="P:NAD+ biosynthetic process"/>
    <property type="evidence" value="ECO:0007669"/>
    <property type="project" value="UniProtKB-UniRule"/>
</dbReference>
<dbReference type="PANTHER" id="PTHR23090">
    <property type="entry name" value="NH 3 /GLUTAMINE-DEPENDENT NAD + SYNTHETASE"/>
    <property type="match status" value="1"/>
</dbReference>
<dbReference type="Pfam" id="PF02540">
    <property type="entry name" value="NAD_synthase"/>
    <property type="match status" value="1"/>
</dbReference>
<dbReference type="InterPro" id="IPR001962">
    <property type="entry name" value="Asn_synthase"/>
</dbReference>
<dbReference type="SUPFAM" id="SSF52402">
    <property type="entry name" value="Adenine nucleotide alpha hydrolases-like"/>
    <property type="match status" value="1"/>
</dbReference>
<evidence type="ECO:0000256" key="6">
    <source>
        <dbReference type="ARBA" id="ARBA00022741"/>
    </source>
</evidence>
<dbReference type="GO" id="GO:0006529">
    <property type="term" value="P:asparagine biosynthetic process"/>
    <property type="evidence" value="ECO:0007669"/>
    <property type="project" value="InterPro"/>
</dbReference>
<dbReference type="PROSITE" id="PS50263">
    <property type="entry name" value="CN_HYDROLASE"/>
    <property type="match status" value="1"/>
</dbReference>
<dbReference type="CDD" id="cd07570">
    <property type="entry name" value="GAT_Gln-NAD-synth"/>
    <property type="match status" value="1"/>
</dbReference>
<dbReference type="InterPro" id="IPR003694">
    <property type="entry name" value="NAD_synthase"/>
</dbReference>
<dbReference type="PANTHER" id="PTHR23090:SF9">
    <property type="entry name" value="GLUTAMINE-DEPENDENT NAD(+) SYNTHETASE"/>
    <property type="match status" value="1"/>
</dbReference>
<sequence>MNVASVSRLIGIVDFNENDDGNINQIFNAAAIVVDRQIVAIYHKNELPNYGVFDELRYFTPGTTCQIIDINGIPVGVNICEDIWVNPGVGDAQCVAGAKLILTLNSSPYEIGKLHTRIDLVTDLAKRHQAYAVYTNQVGGQDERPSRTIPKIIIKPAKIIAPRYNTAAKTRIPAPDATFQDDISQVYAALTLGTRDYIHKTGFQKVAIALSGGIDSSIVACIAADAIGPENIVGVGMPSRYSSEGSLIDAQDLADRLKIPLWRIPIEPAHAAFEQMLAETFHGHEANTAEENVQSRIRGNMATGYATLYGDMAGGFAVIKDIPKQLVYQLSAYRNRIDDSPPIPQSVIEKPPTAELRPDQLDVDSLPPYDQLDPLLRAYIEERRSSEEILEELEGVDHATAARILRMVDINEYKRRQSPPGVKVTGLAFGRDRRMPIASRWRH</sequence>
<dbReference type="Proteomes" id="UP001174909">
    <property type="component" value="Unassembled WGS sequence"/>
</dbReference>
<feature type="domain" description="CN hydrolase" evidence="11">
    <location>
        <begin position="1"/>
        <end position="192"/>
    </location>
</feature>
<dbReference type="GO" id="GO:0005524">
    <property type="term" value="F:ATP binding"/>
    <property type="evidence" value="ECO:0007669"/>
    <property type="project" value="UniProtKB-UniRule"/>
</dbReference>
<dbReference type="SUPFAM" id="SSF56317">
    <property type="entry name" value="Carbon-nitrogen hydrolase"/>
    <property type="match status" value="1"/>
</dbReference>
<dbReference type="InterPro" id="IPR022310">
    <property type="entry name" value="NAD/GMP_synthase"/>
</dbReference>